<dbReference type="OrthoDB" id="2333993at2759"/>
<gene>
    <name evidence="2" type="ORF">PTTG_00964</name>
</gene>
<feature type="compositionally biased region" description="Polar residues" evidence="1">
    <location>
        <begin position="430"/>
        <end position="449"/>
    </location>
</feature>
<feature type="region of interest" description="Disordered" evidence="1">
    <location>
        <begin position="570"/>
        <end position="638"/>
    </location>
</feature>
<organism evidence="2">
    <name type="scientific">Puccinia triticina (isolate 1-1 / race 1 (BBBD))</name>
    <name type="common">Brown leaf rust fungus</name>
    <dbReference type="NCBI Taxonomy" id="630390"/>
    <lineage>
        <taxon>Eukaryota</taxon>
        <taxon>Fungi</taxon>
        <taxon>Dikarya</taxon>
        <taxon>Basidiomycota</taxon>
        <taxon>Pucciniomycotina</taxon>
        <taxon>Pucciniomycetes</taxon>
        <taxon>Pucciniales</taxon>
        <taxon>Pucciniaceae</taxon>
        <taxon>Puccinia</taxon>
    </lineage>
</organism>
<feature type="region of interest" description="Disordered" evidence="1">
    <location>
        <begin position="219"/>
        <end position="313"/>
    </location>
</feature>
<feature type="region of interest" description="Disordered" evidence="1">
    <location>
        <begin position="723"/>
        <end position="756"/>
    </location>
</feature>
<feature type="compositionally biased region" description="Polar residues" evidence="1">
    <location>
        <begin position="283"/>
        <end position="294"/>
    </location>
</feature>
<evidence type="ECO:0000313" key="4">
    <source>
        <dbReference type="Proteomes" id="UP000005240"/>
    </source>
</evidence>
<feature type="compositionally biased region" description="Basic and acidic residues" evidence="1">
    <location>
        <begin position="228"/>
        <end position="252"/>
    </location>
</feature>
<evidence type="ECO:0000313" key="3">
    <source>
        <dbReference type="EnsemblFungi" id="PTTG_00964-t43_1-p1"/>
    </source>
</evidence>
<proteinExistence type="predicted"/>
<reference evidence="3" key="4">
    <citation type="submission" date="2025-05" db="UniProtKB">
        <authorList>
            <consortium name="EnsemblFungi"/>
        </authorList>
    </citation>
    <scope>IDENTIFICATION</scope>
    <source>
        <strain evidence="3">isolate 1-1 / race 1 (BBBD)</strain>
    </source>
</reference>
<name>A0A180GVY7_PUCT1</name>
<feature type="compositionally biased region" description="Polar residues" evidence="1">
    <location>
        <begin position="593"/>
        <end position="618"/>
    </location>
</feature>
<dbReference type="EMBL" id="ADAS02000019">
    <property type="protein sequence ID" value="OAV96508.1"/>
    <property type="molecule type" value="Genomic_DNA"/>
</dbReference>
<evidence type="ECO:0000256" key="1">
    <source>
        <dbReference type="SAM" id="MobiDB-lite"/>
    </source>
</evidence>
<feature type="compositionally biased region" description="Basic and acidic residues" evidence="1">
    <location>
        <begin position="264"/>
        <end position="273"/>
    </location>
</feature>
<dbReference type="STRING" id="630390.A0A180GVY7"/>
<reference evidence="2" key="2">
    <citation type="submission" date="2016-05" db="EMBL/GenBank/DDBJ databases">
        <title>Comparative analysis highlights variable genome content of wheat rusts and divergence of the mating loci.</title>
        <authorList>
            <person name="Cuomo C.A."/>
            <person name="Bakkeren G."/>
            <person name="Szabo L."/>
            <person name="Khalil H."/>
            <person name="Joly D."/>
            <person name="Goldberg J."/>
            <person name="Young S."/>
            <person name="Zeng Q."/>
            <person name="Fellers J."/>
        </authorList>
    </citation>
    <scope>NUCLEOTIDE SEQUENCE [LARGE SCALE GENOMIC DNA]</scope>
    <source>
        <strain evidence="2">1-1 BBBD Race 1</strain>
    </source>
</reference>
<accession>A0A180GVY7</accession>
<feature type="compositionally biased region" description="Basic residues" evidence="1">
    <location>
        <begin position="253"/>
        <end position="263"/>
    </location>
</feature>
<dbReference type="AlphaFoldDB" id="A0A180GVY7"/>
<reference evidence="3 4" key="3">
    <citation type="journal article" date="2017" name="G3 (Bethesda)">
        <title>Comparative analysis highlights variable genome content of wheat rusts and divergence of the mating loci.</title>
        <authorList>
            <person name="Cuomo C.A."/>
            <person name="Bakkeren G."/>
            <person name="Khalil H.B."/>
            <person name="Panwar V."/>
            <person name="Joly D."/>
            <person name="Linning R."/>
            <person name="Sakthikumar S."/>
            <person name="Song X."/>
            <person name="Adiconis X."/>
            <person name="Fan L."/>
            <person name="Goldberg J.M."/>
            <person name="Levin J.Z."/>
            <person name="Young S."/>
            <person name="Zeng Q."/>
            <person name="Anikster Y."/>
            <person name="Bruce M."/>
            <person name="Wang M."/>
            <person name="Yin C."/>
            <person name="McCallum B."/>
            <person name="Szabo L.J."/>
            <person name="Hulbert S."/>
            <person name="Chen X."/>
            <person name="Fellers J.P."/>
        </authorList>
    </citation>
    <scope>NUCLEOTIDE SEQUENCE</scope>
    <source>
        <strain evidence="3">isolate 1-1 / race 1 (BBBD)</strain>
        <strain evidence="4">Isolate 1-1 / race 1 (BBBD)</strain>
    </source>
</reference>
<reference evidence="2" key="1">
    <citation type="submission" date="2009-11" db="EMBL/GenBank/DDBJ databases">
        <authorList>
            <consortium name="The Broad Institute Genome Sequencing Platform"/>
            <person name="Ward D."/>
            <person name="Feldgarden M."/>
            <person name="Earl A."/>
            <person name="Young S.K."/>
            <person name="Zeng Q."/>
            <person name="Koehrsen M."/>
            <person name="Alvarado L."/>
            <person name="Berlin A."/>
            <person name="Bochicchio J."/>
            <person name="Borenstein D."/>
            <person name="Chapman S.B."/>
            <person name="Chen Z."/>
            <person name="Engels R."/>
            <person name="Freedman E."/>
            <person name="Gellesch M."/>
            <person name="Goldberg J."/>
            <person name="Griggs A."/>
            <person name="Gujja S."/>
            <person name="Heilman E."/>
            <person name="Heiman D."/>
            <person name="Hepburn T."/>
            <person name="Howarth C."/>
            <person name="Jen D."/>
            <person name="Larson L."/>
            <person name="Lewis B."/>
            <person name="Mehta T."/>
            <person name="Park D."/>
            <person name="Pearson M."/>
            <person name="Roberts A."/>
            <person name="Saif S."/>
            <person name="Shea T."/>
            <person name="Shenoy N."/>
            <person name="Sisk P."/>
            <person name="Stolte C."/>
            <person name="Sykes S."/>
            <person name="Thomson T."/>
            <person name="Walk T."/>
            <person name="White J."/>
            <person name="Yandava C."/>
            <person name="Izard J."/>
            <person name="Baranova O.V."/>
            <person name="Blanton J.M."/>
            <person name="Tanner A.C."/>
            <person name="Dewhirst F.E."/>
            <person name="Haas B."/>
            <person name="Nusbaum C."/>
            <person name="Birren B."/>
        </authorList>
    </citation>
    <scope>NUCLEOTIDE SEQUENCE [LARGE SCALE GENOMIC DNA]</scope>
    <source>
        <strain evidence="2">1-1 BBBD Race 1</strain>
    </source>
</reference>
<sequence length="824" mass="90878">MNLSKNTENHPAPMASQSSRNQPANRYPSASPSPVPIRKSRPLQALNSNQVSRRTFGDENKENYRADSVSQRPTGNGKMDPTSVLLQPPTHASLSAQVRQSQPASQPLVPKPSIQQVQLGSIPNSTQWAHHPVNDPLHFVNVDNTLCHTTDFFPSSFLQGEVDGPEADPFSKLSARTLALMDQPESEVTVYDCEYCDKTYQGKHARSIWRRHLSDKHKIPLSTQPRRTRWDNDVNRPKTEEERRERTLESKRRWARKNRAAKKAARDGQRNSMEHVAAVLHSRSLSHNLATSTPDRSRAPSPSMYPSSFGHRAHTAAGSPEFFASVDSHAYHHSLQGNHGRSSVPIMPRDSSVPHTFSHGPPPMSSHSSLPWGHVPFNPSFPIRQATAPAEWSFQPAAESKPSSYSFGNYSAPPDTHSLQFSERFANEANQSCYSPHSSQNQSLRQSPPATYETEVSHHSELAHPPELPDPYPSAPLNFQYHSWELSERFNFAPAVPSPPLERLSYESHAKRPRLSLPSPGPMPMHQYEDLGQTYATCDPEALMESHSFQQVNVQDLSISSSEALQLETKSSSVGSARDQEAESEYGSFGEQRISSQDELNNTSYHTLESPPYTNRQQDVLEGHPRPATAGTFAPLVDDHEYTRLGPLDRAATEPQFSGQHDDLQTPLRESGLRSDGRFHFSHSPMGRMDAPGLDPADLLSSPAVSRPDVNAISLCHGHYAPMSAGKRRSSESHHVQPSSQSSHMNQGDWNNQVLQTPSGLSRFTFSNGMVSSPAGGAGLFGSPHNLLSRSLGLTLPSTGASGEDCLGGLLVGSPSWDVVHRRA</sequence>
<protein>
    <submittedName>
        <fullName evidence="2 3">Uncharacterized protein</fullName>
    </submittedName>
</protein>
<feature type="compositionally biased region" description="Basic and acidic residues" evidence="1">
    <location>
        <begin position="455"/>
        <end position="464"/>
    </location>
</feature>
<dbReference type="EnsemblFungi" id="PTTG_00964-t43_1">
    <property type="protein sequence ID" value="PTTG_00964-t43_1-p1"/>
    <property type="gene ID" value="PTTG_00964"/>
</dbReference>
<feature type="compositionally biased region" description="Polar residues" evidence="1">
    <location>
        <begin position="745"/>
        <end position="756"/>
    </location>
</feature>
<feature type="region of interest" description="Disordered" evidence="1">
    <location>
        <begin position="430"/>
        <end position="470"/>
    </location>
</feature>
<dbReference type="Proteomes" id="UP000005240">
    <property type="component" value="Unassembled WGS sequence"/>
</dbReference>
<feature type="compositionally biased region" description="Basic and acidic residues" evidence="1">
    <location>
        <begin position="55"/>
        <end position="65"/>
    </location>
</feature>
<evidence type="ECO:0000313" key="2">
    <source>
        <dbReference type="EMBL" id="OAV96508.1"/>
    </source>
</evidence>
<feature type="region of interest" description="Disordered" evidence="1">
    <location>
        <begin position="1"/>
        <end position="87"/>
    </location>
</feature>
<feature type="compositionally biased region" description="Polar residues" evidence="1">
    <location>
        <begin position="15"/>
        <end position="32"/>
    </location>
</feature>
<dbReference type="VEuPathDB" id="FungiDB:PTTG_00964"/>
<keyword evidence="4" id="KW-1185">Reference proteome</keyword>